<dbReference type="EMBL" id="MWQA01000001">
    <property type="protein sequence ID" value="ORC09410.1"/>
    <property type="molecule type" value="Genomic_DNA"/>
</dbReference>
<dbReference type="InterPro" id="IPR018649">
    <property type="entry name" value="SHOCT"/>
</dbReference>
<evidence type="ECO:0000259" key="3">
    <source>
        <dbReference type="Pfam" id="PF00823"/>
    </source>
</evidence>
<evidence type="ECO:0000259" key="5">
    <source>
        <dbReference type="Pfam" id="PF12484"/>
    </source>
</evidence>
<evidence type="ECO:0000313" key="6">
    <source>
        <dbReference type="EMBL" id="ORC09410.1"/>
    </source>
</evidence>
<dbReference type="SUPFAM" id="SSF140459">
    <property type="entry name" value="PE/PPE dimer-like"/>
    <property type="match status" value="1"/>
</dbReference>
<dbReference type="PANTHER" id="PTHR46766:SF1">
    <property type="entry name" value="GLUTAMINE-RICH PROTEIN 2"/>
    <property type="match status" value="1"/>
</dbReference>
<evidence type="ECO:0000256" key="1">
    <source>
        <dbReference type="ARBA" id="ARBA00010652"/>
    </source>
</evidence>
<name>A0A8E2LRQ5_9MYCO</name>
<dbReference type="InterPro" id="IPR022171">
    <property type="entry name" value="PPE_C"/>
</dbReference>
<evidence type="ECO:0000313" key="7">
    <source>
        <dbReference type="Proteomes" id="UP000192335"/>
    </source>
</evidence>
<feature type="region of interest" description="Disordered" evidence="2">
    <location>
        <begin position="71"/>
        <end position="108"/>
    </location>
</feature>
<dbReference type="RefSeq" id="WP_082275712.1">
    <property type="nucleotide sequence ID" value="NZ_LWCM01000162.1"/>
</dbReference>
<organism evidence="6 7">
    <name type="scientific">Mycobacterium persicum</name>
    <dbReference type="NCBI Taxonomy" id="1487726"/>
    <lineage>
        <taxon>Bacteria</taxon>
        <taxon>Bacillati</taxon>
        <taxon>Actinomycetota</taxon>
        <taxon>Actinomycetes</taxon>
        <taxon>Mycobacteriales</taxon>
        <taxon>Mycobacteriaceae</taxon>
        <taxon>Mycobacterium</taxon>
    </lineage>
</organism>
<feature type="domain" description="SHOCT" evidence="4">
    <location>
        <begin position="434"/>
        <end position="461"/>
    </location>
</feature>
<dbReference type="Pfam" id="PF09851">
    <property type="entry name" value="SHOCT"/>
    <property type="match status" value="1"/>
</dbReference>
<protein>
    <recommendedName>
        <fullName evidence="8">PPE family protein</fullName>
    </recommendedName>
</protein>
<comment type="caution">
    <text evidence="6">The sequence shown here is derived from an EMBL/GenBank/DDBJ whole genome shotgun (WGS) entry which is preliminary data.</text>
</comment>
<dbReference type="Proteomes" id="UP000192335">
    <property type="component" value="Unassembled WGS sequence"/>
</dbReference>
<evidence type="ECO:0000256" key="2">
    <source>
        <dbReference type="SAM" id="MobiDB-lite"/>
    </source>
</evidence>
<dbReference type="PANTHER" id="PTHR46766">
    <property type="entry name" value="GLUTAMINE-RICH PROTEIN 2"/>
    <property type="match status" value="1"/>
</dbReference>
<dbReference type="Pfam" id="PF00823">
    <property type="entry name" value="PPE"/>
    <property type="match status" value="1"/>
</dbReference>
<reference evidence="6 7" key="1">
    <citation type="submission" date="2017-02" db="EMBL/GenBank/DDBJ databases">
        <title>Mycobacterium kansasii genomes.</title>
        <authorList>
            <person name="Borowka P."/>
            <person name="Strapagiel D."/>
            <person name="Marciniak B."/>
            <person name="Lach J."/>
            <person name="Bakula Z."/>
            <person name="Van Ingen J."/>
            <person name="Safianowska A."/>
            <person name="Brzostek A."/>
            <person name="Dziadek J."/>
            <person name="Jagielski T."/>
        </authorList>
    </citation>
    <scope>NUCLEOTIDE SEQUENCE [LARGE SCALE GENOMIC DNA]</scope>
    <source>
        <strain evidence="6 7">12MK</strain>
    </source>
</reference>
<evidence type="ECO:0008006" key="8">
    <source>
        <dbReference type="Google" id="ProtNLM"/>
    </source>
</evidence>
<dbReference type="Pfam" id="PF12484">
    <property type="entry name" value="PPE-SVP"/>
    <property type="match status" value="1"/>
</dbReference>
<feature type="domain" description="PPE" evidence="3">
    <location>
        <begin position="98"/>
        <end position="184"/>
    </location>
</feature>
<accession>A0A8E2LRQ5</accession>
<dbReference type="AlphaFoldDB" id="A0A8E2LRQ5"/>
<dbReference type="GeneID" id="66600716"/>
<dbReference type="Gene3D" id="1.20.1260.20">
    <property type="entry name" value="PPE superfamily"/>
    <property type="match status" value="1"/>
</dbReference>
<comment type="similarity">
    <text evidence="1">Belongs to the mycobacterial PPE family.</text>
</comment>
<sequence>MVTTQLMSFSWPFSRPREWCRSSPTTTVHMGPRRQRYCLVPTSDGLPPNENGSAVWTFVASLFAPDGPINRNQVGALAPRQSHRAHESPRSPARPQPTAGRAEQTAGQAMAAATAYEEAFATTVPPAVIAANRAHLAVLMATNLLGQNTPAIAATEADYAQMWAQDAAAMYGYASSSAAATALTPFTPPAPATDPGGVAGQAAAVADATATGATTQTTAVPISAVPQALLSLASPAASTAGLQQTLLSATSIPAVGAMSSLAAPAATADPALTVALIGLGVDLFGAFIINSAGSFGIDSAGSFGIDSAGIGIALQAAEIETKGAFPGLGMPTAASVGQAVPVGALSVPPGWATAAPAYRPVALALPASTAGLASNVAAGSSAGPLSDMALAGMAGRALGRTAGLRRRDRGVLSADEPAEPSYRATESPITGIAAELRELAGLRDSGILTDEEFARQKQRLLDR</sequence>
<proteinExistence type="inferred from homology"/>
<dbReference type="GO" id="GO:0052572">
    <property type="term" value="P:response to host immune response"/>
    <property type="evidence" value="ECO:0007669"/>
    <property type="project" value="TreeGrafter"/>
</dbReference>
<feature type="region of interest" description="Disordered" evidence="2">
    <location>
        <begin position="406"/>
        <end position="427"/>
    </location>
</feature>
<dbReference type="InterPro" id="IPR038332">
    <property type="entry name" value="PPE_sf"/>
</dbReference>
<feature type="domain" description="PPE family C-terminal" evidence="5">
    <location>
        <begin position="333"/>
        <end position="406"/>
    </location>
</feature>
<gene>
    <name evidence="6" type="ORF">B4U45_25230</name>
</gene>
<evidence type="ECO:0000259" key="4">
    <source>
        <dbReference type="Pfam" id="PF09851"/>
    </source>
</evidence>
<dbReference type="InterPro" id="IPR000030">
    <property type="entry name" value="PPE_dom"/>
</dbReference>